<name>A0A2X0R3K7_9PROT</name>
<organism evidence="1">
    <name type="scientific">Candidatus Nitrotoga fabula</name>
    <dbReference type="NCBI Taxonomy" id="2182327"/>
    <lineage>
        <taxon>Bacteria</taxon>
        <taxon>Pseudomonadati</taxon>
        <taxon>Pseudomonadota</taxon>
        <taxon>Betaproteobacteria</taxon>
        <taxon>Nitrosomonadales</taxon>
        <taxon>Gallionellaceae</taxon>
        <taxon>Candidatus Nitrotoga</taxon>
    </lineage>
</organism>
<dbReference type="AlphaFoldDB" id="A0A2X0R3K7"/>
<accession>A0A2X0R3K7</accession>
<reference evidence="1" key="1">
    <citation type="submission" date="2018-05" db="EMBL/GenBank/DDBJ databases">
        <authorList>
            <person name="Lanie J.A."/>
            <person name="Ng W.-L."/>
            <person name="Kazmierczak K.M."/>
            <person name="Andrzejewski T.M."/>
            <person name="Davidsen T.M."/>
            <person name="Wayne K.J."/>
            <person name="Tettelin H."/>
            <person name="Glass J.I."/>
            <person name="Rusch D."/>
            <person name="Podicherti R."/>
            <person name="Tsui H.-C.T."/>
            <person name="Winkler M.E."/>
        </authorList>
    </citation>
    <scope>NUCLEOTIDE SEQUENCE</scope>
    <source>
        <strain evidence="1">KNB</strain>
    </source>
</reference>
<proteinExistence type="predicted"/>
<gene>
    <name evidence="1" type="ORF">NITFAB_0071</name>
</gene>
<protein>
    <submittedName>
        <fullName evidence="1">Uncharacterized protein</fullName>
    </submittedName>
</protein>
<dbReference type="EMBL" id="LS423452">
    <property type="protein sequence ID" value="SPS04482.1"/>
    <property type="molecule type" value="Genomic_DNA"/>
</dbReference>
<evidence type="ECO:0000313" key="1">
    <source>
        <dbReference type="EMBL" id="SPS04482.1"/>
    </source>
</evidence>
<sequence>MIDEITGNQKIQLFGHNSNGYFTEIYINMLLPNKTRPDFTFGKTFQNS</sequence>